<protein>
    <recommendedName>
        <fullName evidence="5">UBC core domain-containing protein</fullName>
    </recommendedName>
</protein>
<comment type="caution">
    <text evidence="11">The sequence shown here is derived from an EMBL/GenBank/DDBJ whole genome shotgun (WGS) entry which is preliminary data.</text>
</comment>
<evidence type="ECO:0000313" key="8">
    <source>
        <dbReference type="EMBL" id="CAF1217923.1"/>
    </source>
</evidence>
<reference evidence="11" key="1">
    <citation type="submission" date="2021-02" db="EMBL/GenBank/DDBJ databases">
        <authorList>
            <person name="Nowell W R."/>
        </authorList>
    </citation>
    <scope>NUCLEOTIDE SEQUENCE</scope>
</reference>
<dbReference type="Gene3D" id="3.10.110.10">
    <property type="entry name" value="Ubiquitin Conjugating Enzyme"/>
    <property type="match status" value="1"/>
</dbReference>
<sequence length="209" mass="23236">MVYHLKNGGQLVRNSSFVSDYLYNSFLKRTKKQMSASNNANRRLITEITKLKALSTSNDSSSVKFILDKSPIDDPSGGSRAGANNSAQNIILGRILPTSNIYNQAAYQIEIKLPAEFPFKPPEIRFITSIYHPNVDEQGKICVDLLNSNETWKPTTPLVDVVKAVVELIDNPKIDHALNAEIASEYTTNKAEFDRKALALVKKNGLPRS</sequence>
<evidence type="ECO:0000313" key="7">
    <source>
        <dbReference type="EMBL" id="CAF1188636.1"/>
    </source>
</evidence>
<evidence type="ECO:0000313" key="6">
    <source>
        <dbReference type="EMBL" id="CAF1027334.1"/>
    </source>
</evidence>
<comment type="similarity">
    <text evidence="4">Belongs to the ubiquitin-conjugating enzyme family.</text>
</comment>
<dbReference type="SUPFAM" id="SSF54495">
    <property type="entry name" value="UBC-like"/>
    <property type="match status" value="1"/>
</dbReference>
<dbReference type="EMBL" id="CAJNOH010000397">
    <property type="protein sequence ID" value="CAF1027334.1"/>
    <property type="molecule type" value="Genomic_DNA"/>
</dbReference>
<dbReference type="Proteomes" id="UP000663870">
    <property type="component" value="Unassembled WGS sequence"/>
</dbReference>
<dbReference type="InterPro" id="IPR023313">
    <property type="entry name" value="UBQ-conjugating_AS"/>
</dbReference>
<feature type="domain" description="UBC core" evidence="5">
    <location>
        <begin position="39"/>
        <end position="206"/>
    </location>
</feature>
<evidence type="ECO:0000256" key="1">
    <source>
        <dbReference type="ARBA" id="ARBA00022679"/>
    </source>
</evidence>
<dbReference type="InterPro" id="IPR000608">
    <property type="entry name" value="UBC"/>
</dbReference>
<evidence type="ECO:0000313" key="10">
    <source>
        <dbReference type="EMBL" id="CAF3728442.1"/>
    </source>
</evidence>
<dbReference type="Proteomes" id="UP000663854">
    <property type="component" value="Unassembled WGS sequence"/>
</dbReference>
<dbReference type="EMBL" id="CAJNOU010001539">
    <property type="protein sequence ID" value="CAF1218984.1"/>
    <property type="molecule type" value="Genomic_DNA"/>
</dbReference>
<dbReference type="Proteomes" id="UP000663823">
    <property type="component" value="Unassembled WGS sequence"/>
</dbReference>
<proteinExistence type="inferred from homology"/>
<dbReference type="EMBL" id="CAJOBE010001262">
    <property type="protein sequence ID" value="CAF3728442.1"/>
    <property type="molecule type" value="Genomic_DNA"/>
</dbReference>
<dbReference type="PROSITE" id="PS50127">
    <property type="entry name" value="UBC_2"/>
    <property type="match status" value="1"/>
</dbReference>
<evidence type="ECO:0000256" key="4">
    <source>
        <dbReference type="RuleBase" id="RU362109"/>
    </source>
</evidence>
<feature type="active site" description="Glycyl thioester intermediate" evidence="3">
    <location>
        <position position="142"/>
    </location>
</feature>
<evidence type="ECO:0000313" key="9">
    <source>
        <dbReference type="EMBL" id="CAF1218984.1"/>
    </source>
</evidence>
<accession>A0A819NBI6</accession>
<dbReference type="InterPro" id="IPR016135">
    <property type="entry name" value="UBQ-conjugating_enzyme/RWD"/>
</dbReference>
<gene>
    <name evidence="10" type="ORF">FNK824_LOCUS10937</name>
    <name evidence="7" type="ORF">JXQ802_LOCUS23748</name>
    <name evidence="11" type="ORF">OTI717_LOCUS28585</name>
    <name evidence="6" type="ORF">PYM288_LOCUS15945</name>
    <name evidence="8" type="ORF">RFH988_LOCUS25482</name>
    <name evidence="9" type="ORF">SEV965_LOCUS22080</name>
</gene>
<dbReference type="PANTHER" id="PTHR24068">
    <property type="entry name" value="UBIQUITIN-CONJUGATING ENZYME E2"/>
    <property type="match status" value="1"/>
</dbReference>
<evidence type="ECO:0000256" key="3">
    <source>
        <dbReference type="PROSITE-ProRule" id="PRU10133"/>
    </source>
</evidence>
<name>A0A819NBI6_9BILA</name>
<dbReference type="GO" id="GO:0005524">
    <property type="term" value="F:ATP binding"/>
    <property type="evidence" value="ECO:0007669"/>
    <property type="project" value="UniProtKB-UniRule"/>
</dbReference>
<evidence type="ECO:0000313" key="12">
    <source>
        <dbReference type="Proteomes" id="UP000663823"/>
    </source>
</evidence>
<evidence type="ECO:0000313" key="11">
    <source>
        <dbReference type="EMBL" id="CAF3993038.1"/>
    </source>
</evidence>
<keyword evidence="4" id="KW-0547">Nucleotide-binding</keyword>
<dbReference type="GO" id="GO:0016740">
    <property type="term" value="F:transferase activity"/>
    <property type="evidence" value="ECO:0007669"/>
    <property type="project" value="UniProtKB-KW"/>
</dbReference>
<dbReference type="EMBL" id="CAJOAX010006843">
    <property type="protein sequence ID" value="CAF3993038.1"/>
    <property type="molecule type" value="Genomic_DNA"/>
</dbReference>
<dbReference type="AlphaFoldDB" id="A0A819NBI6"/>
<dbReference type="SMART" id="SM00212">
    <property type="entry name" value="UBCc"/>
    <property type="match status" value="1"/>
</dbReference>
<dbReference type="EMBL" id="CAJNOL010000754">
    <property type="protein sequence ID" value="CAF1188636.1"/>
    <property type="molecule type" value="Genomic_DNA"/>
</dbReference>
<evidence type="ECO:0000256" key="2">
    <source>
        <dbReference type="ARBA" id="ARBA00022786"/>
    </source>
</evidence>
<dbReference type="OrthoDB" id="9973183at2759"/>
<dbReference type="EMBL" id="CAJNOO010001941">
    <property type="protein sequence ID" value="CAF1217923.1"/>
    <property type="molecule type" value="Genomic_DNA"/>
</dbReference>
<evidence type="ECO:0000259" key="5">
    <source>
        <dbReference type="PROSITE" id="PS50127"/>
    </source>
</evidence>
<dbReference type="Pfam" id="PF00179">
    <property type="entry name" value="UQ_con"/>
    <property type="match status" value="1"/>
</dbReference>
<keyword evidence="13" id="KW-1185">Reference proteome</keyword>
<keyword evidence="1" id="KW-0808">Transferase</keyword>
<dbReference type="Proteomes" id="UP000663889">
    <property type="component" value="Unassembled WGS sequence"/>
</dbReference>
<organism evidence="11 12">
    <name type="scientific">Rotaria sordida</name>
    <dbReference type="NCBI Taxonomy" id="392033"/>
    <lineage>
        <taxon>Eukaryota</taxon>
        <taxon>Metazoa</taxon>
        <taxon>Spiralia</taxon>
        <taxon>Gnathifera</taxon>
        <taxon>Rotifera</taxon>
        <taxon>Eurotatoria</taxon>
        <taxon>Bdelloidea</taxon>
        <taxon>Philodinida</taxon>
        <taxon>Philodinidae</taxon>
        <taxon>Rotaria</taxon>
    </lineage>
</organism>
<dbReference type="PROSITE" id="PS00183">
    <property type="entry name" value="UBC_1"/>
    <property type="match status" value="1"/>
</dbReference>
<keyword evidence="2 4" id="KW-0833">Ubl conjugation pathway</keyword>
<keyword evidence="4" id="KW-0067">ATP-binding</keyword>
<dbReference type="Proteomes" id="UP000663874">
    <property type="component" value="Unassembled WGS sequence"/>
</dbReference>
<dbReference type="Proteomes" id="UP000663882">
    <property type="component" value="Unassembled WGS sequence"/>
</dbReference>
<evidence type="ECO:0000313" key="13">
    <source>
        <dbReference type="Proteomes" id="UP000663870"/>
    </source>
</evidence>